<dbReference type="InterPro" id="IPR003439">
    <property type="entry name" value="ABC_transporter-like_ATP-bd"/>
</dbReference>
<evidence type="ECO:0000256" key="6">
    <source>
        <dbReference type="ARBA" id="ARBA00022840"/>
    </source>
</evidence>
<dbReference type="PROSITE" id="PS50893">
    <property type="entry name" value="ABC_TRANSPORTER_2"/>
    <property type="match status" value="1"/>
</dbReference>
<dbReference type="GO" id="GO:0005524">
    <property type="term" value="F:ATP binding"/>
    <property type="evidence" value="ECO:0007669"/>
    <property type="project" value="UniProtKB-KW"/>
</dbReference>
<dbReference type="EMBL" id="JAUIZM010000005">
    <property type="protein sequence ID" value="KAK1383715.1"/>
    <property type="molecule type" value="Genomic_DNA"/>
</dbReference>
<keyword evidence="3 10" id="KW-0812">Transmembrane</keyword>
<dbReference type="PANTHER" id="PTHR45136">
    <property type="entry name" value="ABC TRANSPORTER DOMAIN-CONTAINING PROTEIN"/>
    <property type="match status" value="1"/>
</dbReference>
<dbReference type="InterPro" id="IPR017871">
    <property type="entry name" value="ABC_transporter-like_CS"/>
</dbReference>
<dbReference type="InterPro" id="IPR036640">
    <property type="entry name" value="ABC1_TM_sf"/>
</dbReference>
<dbReference type="Proteomes" id="UP001237642">
    <property type="component" value="Unassembled WGS sequence"/>
</dbReference>
<comment type="caution">
    <text evidence="12">The sequence shown here is derived from an EMBL/GenBank/DDBJ whole genome shotgun (WGS) entry which is preliminary data.</text>
</comment>
<name>A0AAD8MNW7_9APIA</name>
<keyword evidence="7 10" id="KW-1133">Transmembrane helix</keyword>
<dbReference type="AlphaFoldDB" id="A0AAD8MNW7"/>
<proteinExistence type="inferred from homology"/>
<evidence type="ECO:0000256" key="4">
    <source>
        <dbReference type="ARBA" id="ARBA00022737"/>
    </source>
</evidence>
<dbReference type="Gene3D" id="3.40.50.300">
    <property type="entry name" value="P-loop containing nucleotide triphosphate hydrolases"/>
    <property type="match status" value="1"/>
</dbReference>
<feature type="domain" description="ABC transporter" evidence="11">
    <location>
        <begin position="52"/>
        <end position="288"/>
    </location>
</feature>
<dbReference type="PANTHER" id="PTHR45136:SF2">
    <property type="entry name" value="ABC TRANSPORTER DOMAIN-CONTAINING PROTEIN"/>
    <property type="match status" value="1"/>
</dbReference>
<dbReference type="InterPro" id="IPR027417">
    <property type="entry name" value="P-loop_NTPase"/>
</dbReference>
<dbReference type="SMART" id="SM00382">
    <property type="entry name" value="AAA"/>
    <property type="match status" value="1"/>
</dbReference>
<reference evidence="12" key="2">
    <citation type="submission" date="2023-05" db="EMBL/GenBank/DDBJ databases">
        <authorList>
            <person name="Schelkunov M.I."/>
        </authorList>
    </citation>
    <scope>NUCLEOTIDE SEQUENCE</scope>
    <source>
        <strain evidence="12">Hsosn_3</strain>
        <tissue evidence="12">Leaf</tissue>
    </source>
</reference>
<dbReference type="GO" id="GO:0016020">
    <property type="term" value="C:membrane"/>
    <property type="evidence" value="ECO:0007669"/>
    <property type="project" value="InterPro"/>
</dbReference>
<sequence length="446" mass="48711">MSYYGSRMVMYHGAHGGTVFSVGTAIALGGLIPEIDSESMEGEILDILCGEVEFKDLKFAYPLRPGTIIFKDFNLKIIAGKAVALVGESGSGKSTVIALLQRFYDPIEGEIMVDGVAIEKLQLKWLRSQMGLVSQEPALFSTTIKENILFGKEDGSMEELIEAAKAANAHNFTSQLPQGYDTQVGERGVKLSGGQKQRIAIARAIIKAPRILLLDEATSALDSKSEVVVQEALDKASIGRTTIIIAHRLSTIRNADLIVVVKDGEIKETGSHHDLIQDPNSLYSTLANLQHSQKYSVPLSGSTKCTNSNIASISNIDINNSSTQRLSMISQSSSAHSREVGRVKVDHRDPGEQILPVPSFKRLLARNIPEWRQAVLGSSGAVLLGDVQPVYDFSKGSMISAFFLPDHDEMEGKIRIYVLCFVGLAVFSFFVNVIQHYNFAAGQFYR</sequence>
<dbReference type="CDD" id="cd03249">
    <property type="entry name" value="ABC_MTABC3_MDL1_MDL2"/>
    <property type="match status" value="1"/>
</dbReference>
<dbReference type="PROSITE" id="PS00211">
    <property type="entry name" value="ABC_TRANSPORTER_1"/>
    <property type="match status" value="1"/>
</dbReference>
<reference evidence="12" key="1">
    <citation type="submission" date="2023-02" db="EMBL/GenBank/DDBJ databases">
        <title>Genome of toxic invasive species Heracleum sosnowskyi carries increased number of genes despite the absence of recent whole-genome duplications.</title>
        <authorList>
            <person name="Schelkunov M."/>
            <person name="Shtratnikova V."/>
            <person name="Makarenko M."/>
            <person name="Klepikova A."/>
            <person name="Omelchenko D."/>
            <person name="Novikova G."/>
            <person name="Obukhova E."/>
            <person name="Bogdanov V."/>
            <person name="Penin A."/>
            <person name="Logacheva M."/>
        </authorList>
    </citation>
    <scope>NUCLEOTIDE SEQUENCE</scope>
    <source>
        <strain evidence="12">Hsosn_3</strain>
        <tissue evidence="12">Leaf</tissue>
    </source>
</reference>
<evidence type="ECO:0000256" key="5">
    <source>
        <dbReference type="ARBA" id="ARBA00022741"/>
    </source>
</evidence>
<keyword evidence="8 10" id="KW-0472">Membrane</keyword>
<evidence type="ECO:0000313" key="13">
    <source>
        <dbReference type="Proteomes" id="UP001237642"/>
    </source>
</evidence>
<dbReference type="SUPFAM" id="SSF52540">
    <property type="entry name" value="P-loop containing nucleoside triphosphate hydrolases"/>
    <property type="match status" value="1"/>
</dbReference>
<evidence type="ECO:0000256" key="1">
    <source>
        <dbReference type="ARBA" id="ARBA00007577"/>
    </source>
</evidence>
<evidence type="ECO:0000313" key="12">
    <source>
        <dbReference type="EMBL" id="KAK1383715.1"/>
    </source>
</evidence>
<keyword evidence="4" id="KW-0677">Repeat</keyword>
<evidence type="ECO:0000256" key="2">
    <source>
        <dbReference type="ARBA" id="ARBA00022448"/>
    </source>
</evidence>
<evidence type="ECO:0000259" key="11">
    <source>
        <dbReference type="PROSITE" id="PS50893"/>
    </source>
</evidence>
<accession>A0AAD8MNW7</accession>
<organism evidence="12 13">
    <name type="scientific">Heracleum sosnowskyi</name>
    <dbReference type="NCBI Taxonomy" id="360622"/>
    <lineage>
        <taxon>Eukaryota</taxon>
        <taxon>Viridiplantae</taxon>
        <taxon>Streptophyta</taxon>
        <taxon>Embryophyta</taxon>
        <taxon>Tracheophyta</taxon>
        <taxon>Spermatophyta</taxon>
        <taxon>Magnoliopsida</taxon>
        <taxon>eudicotyledons</taxon>
        <taxon>Gunneridae</taxon>
        <taxon>Pentapetalae</taxon>
        <taxon>asterids</taxon>
        <taxon>campanulids</taxon>
        <taxon>Apiales</taxon>
        <taxon>Apiaceae</taxon>
        <taxon>Apioideae</taxon>
        <taxon>apioid superclade</taxon>
        <taxon>Tordylieae</taxon>
        <taxon>Tordyliinae</taxon>
        <taxon>Heracleum</taxon>
    </lineage>
</organism>
<dbReference type="Pfam" id="PF00005">
    <property type="entry name" value="ABC_tran"/>
    <property type="match status" value="1"/>
</dbReference>
<evidence type="ECO:0000256" key="10">
    <source>
        <dbReference type="SAM" id="Phobius"/>
    </source>
</evidence>
<feature type="transmembrane region" description="Helical" evidence="10">
    <location>
        <begin position="416"/>
        <end position="437"/>
    </location>
</feature>
<evidence type="ECO:0000256" key="9">
    <source>
        <dbReference type="ARBA" id="ARBA00023180"/>
    </source>
</evidence>
<evidence type="ECO:0000256" key="7">
    <source>
        <dbReference type="ARBA" id="ARBA00022989"/>
    </source>
</evidence>
<keyword evidence="13" id="KW-1185">Reference proteome</keyword>
<keyword evidence="6" id="KW-0067">ATP-binding</keyword>
<comment type="similarity">
    <text evidence="1">Belongs to the ABC transporter superfamily. ABCB family. Multidrug resistance exporter (TC 3.A.1.201) subfamily.</text>
</comment>
<dbReference type="GO" id="GO:0016887">
    <property type="term" value="F:ATP hydrolysis activity"/>
    <property type="evidence" value="ECO:0007669"/>
    <property type="project" value="InterPro"/>
</dbReference>
<keyword evidence="9" id="KW-0325">Glycoprotein</keyword>
<evidence type="ECO:0000256" key="3">
    <source>
        <dbReference type="ARBA" id="ARBA00022692"/>
    </source>
</evidence>
<keyword evidence="5" id="KW-0547">Nucleotide-binding</keyword>
<dbReference type="InterPro" id="IPR003593">
    <property type="entry name" value="AAA+_ATPase"/>
</dbReference>
<keyword evidence="2" id="KW-0813">Transport</keyword>
<dbReference type="Gene3D" id="1.20.1560.10">
    <property type="entry name" value="ABC transporter type 1, transmembrane domain"/>
    <property type="match status" value="1"/>
</dbReference>
<dbReference type="FunFam" id="3.40.50.300:FF:000205">
    <property type="entry name" value="ABC transporter B family member 4"/>
    <property type="match status" value="1"/>
</dbReference>
<protein>
    <submittedName>
        <fullName evidence="12">ABC transporter domain-containing protein</fullName>
    </submittedName>
</protein>
<evidence type="ECO:0000256" key="8">
    <source>
        <dbReference type="ARBA" id="ARBA00023136"/>
    </source>
</evidence>
<gene>
    <name evidence="12" type="ORF">POM88_021450</name>
</gene>